<comment type="subcellular location">
    <subcellularLocation>
        <location evidence="1 13">Cytoplasm</location>
    </subcellularLocation>
</comment>
<evidence type="ECO:0000256" key="8">
    <source>
        <dbReference type="ARBA" id="ARBA00022655"/>
    </source>
</evidence>
<evidence type="ECO:0000256" key="7">
    <source>
        <dbReference type="ARBA" id="ARBA00022598"/>
    </source>
</evidence>
<dbReference type="GO" id="GO:0015940">
    <property type="term" value="P:pantothenate biosynthetic process"/>
    <property type="evidence" value="ECO:0007669"/>
    <property type="project" value="UniProtKB-UniRule"/>
</dbReference>
<comment type="function">
    <text evidence="12 13">Catalyzes the condensation of pantoate with beta-alanine in an ATP-dependent reaction via a pantoyl-adenylate intermediate.</text>
</comment>
<feature type="binding site" evidence="13">
    <location>
        <begin position="147"/>
        <end position="150"/>
    </location>
    <ligand>
        <name>ATP</name>
        <dbReference type="ChEBI" id="CHEBI:30616"/>
    </ligand>
</feature>
<keyword evidence="10 13" id="KW-0067">ATP-binding</keyword>
<dbReference type="Pfam" id="PF02569">
    <property type="entry name" value="Pantoate_ligase"/>
    <property type="match status" value="1"/>
</dbReference>
<name>A0A975K8J8_9SPHN</name>
<evidence type="ECO:0000256" key="4">
    <source>
        <dbReference type="ARBA" id="ARBA00012219"/>
    </source>
</evidence>
<keyword evidence="7 13" id="KW-0436">Ligase</keyword>
<dbReference type="Gene3D" id="3.40.50.620">
    <property type="entry name" value="HUPs"/>
    <property type="match status" value="1"/>
</dbReference>
<dbReference type="GO" id="GO:0005829">
    <property type="term" value="C:cytosol"/>
    <property type="evidence" value="ECO:0007669"/>
    <property type="project" value="TreeGrafter"/>
</dbReference>
<evidence type="ECO:0000256" key="12">
    <source>
        <dbReference type="ARBA" id="ARBA00055042"/>
    </source>
</evidence>
<comment type="miscellaneous">
    <text evidence="13">The reaction proceeds by a bi uni uni bi ping pong mechanism.</text>
</comment>
<feature type="binding site" evidence="13">
    <location>
        <position position="61"/>
    </location>
    <ligand>
        <name>(R)-pantoate</name>
        <dbReference type="ChEBI" id="CHEBI:15980"/>
    </ligand>
</feature>
<dbReference type="GO" id="GO:0004592">
    <property type="term" value="F:pantoate-beta-alanine ligase activity"/>
    <property type="evidence" value="ECO:0007669"/>
    <property type="project" value="UniProtKB-UniRule"/>
</dbReference>
<evidence type="ECO:0000256" key="5">
    <source>
        <dbReference type="ARBA" id="ARBA00014155"/>
    </source>
</evidence>
<evidence type="ECO:0000256" key="9">
    <source>
        <dbReference type="ARBA" id="ARBA00022741"/>
    </source>
</evidence>
<accession>A0A975K8J8</accession>
<evidence type="ECO:0000313" key="15">
    <source>
        <dbReference type="Proteomes" id="UP000681425"/>
    </source>
</evidence>
<dbReference type="InterPro" id="IPR003721">
    <property type="entry name" value="Pantoate_ligase"/>
</dbReference>
<evidence type="ECO:0000256" key="2">
    <source>
        <dbReference type="ARBA" id="ARBA00004990"/>
    </source>
</evidence>
<feature type="binding site" evidence="13">
    <location>
        <begin position="184"/>
        <end position="187"/>
    </location>
    <ligand>
        <name>ATP</name>
        <dbReference type="ChEBI" id="CHEBI:30616"/>
    </ligand>
</feature>
<dbReference type="SUPFAM" id="SSF52374">
    <property type="entry name" value="Nucleotidylyl transferase"/>
    <property type="match status" value="1"/>
</dbReference>
<evidence type="ECO:0000256" key="13">
    <source>
        <dbReference type="HAMAP-Rule" id="MF_00158"/>
    </source>
</evidence>
<keyword evidence="6 13" id="KW-0963">Cytoplasm</keyword>
<evidence type="ECO:0000313" key="14">
    <source>
        <dbReference type="EMBL" id="QUT06048.1"/>
    </source>
</evidence>
<evidence type="ECO:0000256" key="11">
    <source>
        <dbReference type="ARBA" id="ARBA00048258"/>
    </source>
</evidence>
<dbReference type="HAMAP" id="MF_00158">
    <property type="entry name" value="PanC"/>
    <property type="match status" value="1"/>
</dbReference>
<comment type="similarity">
    <text evidence="3 13">Belongs to the pantothenate synthetase family.</text>
</comment>
<dbReference type="Proteomes" id="UP000681425">
    <property type="component" value="Chromosome"/>
</dbReference>
<dbReference type="PANTHER" id="PTHR21299">
    <property type="entry name" value="CYTIDYLATE KINASE/PANTOATE-BETA-ALANINE LIGASE"/>
    <property type="match status" value="1"/>
</dbReference>
<keyword evidence="8 13" id="KW-0566">Pantothenate biosynthesis</keyword>
<comment type="pathway">
    <text evidence="2 13">Cofactor biosynthesis; (R)-pantothenate biosynthesis; (R)-pantothenate from (R)-pantoate and beta-alanine: step 1/1.</text>
</comment>
<feature type="binding site" evidence="13">
    <location>
        <position position="61"/>
    </location>
    <ligand>
        <name>beta-alanine</name>
        <dbReference type="ChEBI" id="CHEBI:57966"/>
    </ligand>
</feature>
<dbReference type="GO" id="GO:0005524">
    <property type="term" value="F:ATP binding"/>
    <property type="evidence" value="ECO:0007669"/>
    <property type="project" value="UniProtKB-KW"/>
</dbReference>
<feature type="binding site" evidence="13">
    <location>
        <begin position="30"/>
        <end position="37"/>
    </location>
    <ligand>
        <name>ATP</name>
        <dbReference type="ChEBI" id="CHEBI:30616"/>
    </ligand>
</feature>
<feature type="binding site" evidence="13">
    <location>
        <position position="153"/>
    </location>
    <ligand>
        <name>(R)-pantoate</name>
        <dbReference type="ChEBI" id="CHEBI:15980"/>
    </ligand>
</feature>
<dbReference type="CDD" id="cd00560">
    <property type="entry name" value="PanC"/>
    <property type="match status" value="1"/>
</dbReference>
<dbReference type="EC" id="6.3.2.1" evidence="4 13"/>
<sequence>MQIIRDLDTLRAAVSALRATGGSIALVPTMGALHEGHMALVAEGAARAEHVVASIFVNPKQFGPNEDLDAYPRQEAQDAAMLKQAGVAILWAPTVDVMYPAGFASTVSVTGVSDELDGAARPGHFDGVATVVTKLFNQVRPDVALFGEKDYQQLAVIRRMVADLDQPLEIVGVPTKRAADGLALSSRNVYLSAEQRKAAVALPDALNAAARRIAGGEAVAAVLAEAVASLAEAGFGPIDYVELRDAATLEILPVLNRPGRLLAAARMGNTRLIDNIAVDPA</sequence>
<comment type="subunit">
    <text evidence="13">Homodimer.</text>
</comment>
<evidence type="ECO:0000256" key="6">
    <source>
        <dbReference type="ARBA" id="ARBA00022490"/>
    </source>
</evidence>
<dbReference type="InterPro" id="IPR042176">
    <property type="entry name" value="Pantoate_ligase_C"/>
</dbReference>
<evidence type="ECO:0000256" key="1">
    <source>
        <dbReference type="ARBA" id="ARBA00004496"/>
    </source>
</evidence>
<dbReference type="RefSeq" id="WP_212609511.1">
    <property type="nucleotide sequence ID" value="NZ_CP073910.1"/>
</dbReference>
<proteinExistence type="inferred from homology"/>
<evidence type="ECO:0000256" key="10">
    <source>
        <dbReference type="ARBA" id="ARBA00022840"/>
    </source>
</evidence>
<gene>
    <name evidence="13 14" type="primary">panC</name>
    <name evidence="14" type="ORF">KFK14_00645</name>
</gene>
<comment type="caution">
    <text evidence="13">Lacks conserved residue(s) required for the propagation of feature annotation.</text>
</comment>
<protein>
    <recommendedName>
        <fullName evidence="5 13">Pantothenate synthetase</fullName>
        <shortName evidence="13">PS</shortName>
        <ecNumber evidence="4 13">6.3.2.1</ecNumber>
    </recommendedName>
    <alternativeName>
        <fullName evidence="13">Pantoate--beta-alanine ligase</fullName>
    </alternativeName>
    <alternativeName>
        <fullName evidence="13">Pantoate-activating enzyme</fullName>
    </alternativeName>
</protein>
<comment type="catalytic activity">
    <reaction evidence="11 13">
        <text>(R)-pantoate + beta-alanine + ATP = (R)-pantothenate + AMP + diphosphate + H(+)</text>
        <dbReference type="Rhea" id="RHEA:10912"/>
        <dbReference type="ChEBI" id="CHEBI:15378"/>
        <dbReference type="ChEBI" id="CHEBI:15980"/>
        <dbReference type="ChEBI" id="CHEBI:29032"/>
        <dbReference type="ChEBI" id="CHEBI:30616"/>
        <dbReference type="ChEBI" id="CHEBI:33019"/>
        <dbReference type="ChEBI" id="CHEBI:57966"/>
        <dbReference type="ChEBI" id="CHEBI:456215"/>
        <dbReference type="EC" id="6.3.2.1"/>
    </reaction>
</comment>
<organism evidence="14 15">
    <name type="scientific">Sphingobium phenoxybenzoativorans</name>
    <dbReference type="NCBI Taxonomy" id="1592790"/>
    <lineage>
        <taxon>Bacteria</taxon>
        <taxon>Pseudomonadati</taxon>
        <taxon>Pseudomonadota</taxon>
        <taxon>Alphaproteobacteria</taxon>
        <taxon>Sphingomonadales</taxon>
        <taxon>Sphingomonadaceae</taxon>
        <taxon>Sphingobium</taxon>
    </lineage>
</organism>
<reference evidence="14" key="1">
    <citation type="submission" date="2021-04" db="EMBL/GenBank/DDBJ databases">
        <title>Isolation of p-tert-butylphenol degrading bacteria Sphingobium phenoxybenzoativorans Tas13 from active sludge.</title>
        <authorList>
            <person name="Li Y."/>
        </authorList>
    </citation>
    <scope>NUCLEOTIDE SEQUENCE</scope>
    <source>
        <strain evidence="14">Tas13</strain>
    </source>
</reference>
<dbReference type="PANTHER" id="PTHR21299:SF1">
    <property type="entry name" value="PANTOATE--BETA-ALANINE LIGASE"/>
    <property type="match status" value="1"/>
</dbReference>
<dbReference type="NCBIfam" id="TIGR00018">
    <property type="entry name" value="panC"/>
    <property type="match status" value="1"/>
</dbReference>
<dbReference type="EMBL" id="CP073910">
    <property type="protein sequence ID" value="QUT06048.1"/>
    <property type="molecule type" value="Genomic_DNA"/>
</dbReference>
<dbReference type="AlphaFoldDB" id="A0A975K8J8"/>
<dbReference type="Gene3D" id="3.30.1300.10">
    <property type="entry name" value="Pantoate-beta-alanine ligase, C-terminal domain"/>
    <property type="match status" value="1"/>
</dbReference>
<dbReference type="FunFam" id="3.40.50.620:FF:000114">
    <property type="entry name" value="Pantothenate synthetase"/>
    <property type="match status" value="1"/>
</dbReference>
<feature type="active site" description="Proton donor" evidence="13">
    <location>
        <position position="37"/>
    </location>
</feature>
<keyword evidence="15" id="KW-1185">Reference proteome</keyword>
<dbReference type="KEGG" id="spph:KFK14_00645"/>
<keyword evidence="9 13" id="KW-0547">Nucleotide-binding</keyword>
<dbReference type="InterPro" id="IPR014729">
    <property type="entry name" value="Rossmann-like_a/b/a_fold"/>
</dbReference>
<evidence type="ECO:0000256" key="3">
    <source>
        <dbReference type="ARBA" id="ARBA00009256"/>
    </source>
</evidence>